<protein>
    <submittedName>
        <fullName evidence="2">Uncharacterized protein</fullName>
    </submittedName>
</protein>
<gene>
    <name evidence="2" type="ORF">C1Y40_03936</name>
</gene>
<name>A0A2S8BGY8_9MYCO</name>
<evidence type="ECO:0000313" key="2">
    <source>
        <dbReference type="EMBL" id="PQM45886.1"/>
    </source>
</evidence>
<keyword evidence="1" id="KW-1133">Transmembrane helix</keyword>
<reference evidence="2 3" key="1">
    <citation type="journal article" date="2017" name="Int. J. Syst. Evol. Microbiol.">
        <title>Mycobacterium talmoniae sp. nov., a slowly growing mycobacterium isolated from human respiratory samples.</title>
        <authorList>
            <person name="Davidson R.M."/>
            <person name="DeGroote M.A."/>
            <person name="Marola J.L."/>
            <person name="Buss S."/>
            <person name="Jones V."/>
            <person name="McNeil M.R."/>
            <person name="Freifeld A.G."/>
            <person name="Elaine Epperson L."/>
            <person name="Hasan N.A."/>
            <person name="Jackson M."/>
            <person name="Iwen P.C."/>
            <person name="Salfinger M."/>
            <person name="Strong M."/>
        </authorList>
    </citation>
    <scope>NUCLEOTIDE SEQUENCE [LARGE SCALE GENOMIC DNA]</scope>
    <source>
        <strain evidence="2 3">ATCC BAA-2683</strain>
    </source>
</reference>
<accession>A0A2S8BGY8</accession>
<keyword evidence="1" id="KW-0812">Transmembrane</keyword>
<evidence type="ECO:0000313" key="3">
    <source>
        <dbReference type="Proteomes" id="UP000238296"/>
    </source>
</evidence>
<feature type="transmembrane region" description="Helical" evidence="1">
    <location>
        <begin position="16"/>
        <end position="39"/>
    </location>
</feature>
<sequence>MATAASSLPNYSELQAVTGTAILLGLCALVVIAVTVHWWRRR</sequence>
<dbReference type="Proteomes" id="UP000238296">
    <property type="component" value="Unassembled WGS sequence"/>
</dbReference>
<comment type="caution">
    <text evidence="2">The sequence shown here is derived from an EMBL/GenBank/DDBJ whole genome shotgun (WGS) entry which is preliminary data.</text>
</comment>
<evidence type="ECO:0000256" key="1">
    <source>
        <dbReference type="SAM" id="Phobius"/>
    </source>
</evidence>
<organism evidence="2 3">
    <name type="scientific">Mycobacterium talmoniae</name>
    <dbReference type="NCBI Taxonomy" id="1858794"/>
    <lineage>
        <taxon>Bacteria</taxon>
        <taxon>Bacillati</taxon>
        <taxon>Actinomycetota</taxon>
        <taxon>Actinomycetes</taxon>
        <taxon>Mycobacteriales</taxon>
        <taxon>Mycobacteriaceae</taxon>
        <taxon>Mycobacterium</taxon>
    </lineage>
</organism>
<proteinExistence type="predicted"/>
<dbReference type="RefSeq" id="WP_278184925.1">
    <property type="nucleotide sequence ID" value="NZ_MLQM01000003.1"/>
</dbReference>
<dbReference type="AlphaFoldDB" id="A0A2S8BGY8"/>
<keyword evidence="1" id="KW-0472">Membrane</keyword>
<dbReference type="EMBL" id="PPEA01000578">
    <property type="protein sequence ID" value="PQM45886.1"/>
    <property type="molecule type" value="Genomic_DNA"/>
</dbReference>